<gene>
    <name evidence="3" type="ORF">AOCH_002747</name>
</gene>
<feature type="region of interest" description="Disordered" evidence="1">
    <location>
        <begin position="37"/>
        <end position="82"/>
    </location>
</feature>
<feature type="compositionally biased region" description="Low complexity" evidence="1">
    <location>
        <begin position="60"/>
        <end position="69"/>
    </location>
</feature>
<dbReference type="Proteomes" id="UP000034947">
    <property type="component" value="Unassembled WGS sequence"/>
</dbReference>
<evidence type="ECO:0000259" key="2">
    <source>
        <dbReference type="PROSITE" id="PS50097"/>
    </source>
</evidence>
<dbReference type="CDD" id="cd18316">
    <property type="entry name" value="BTB_POZ_KCTD-like"/>
    <property type="match status" value="1"/>
</dbReference>
<dbReference type="GO" id="GO:0051260">
    <property type="term" value="P:protein homooligomerization"/>
    <property type="evidence" value="ECO:0007669"/>
    <property type="project" value="InterPro"/>
</dbReference>
<organism evidence="3 4">
    <name type="scientific">Aspergillus ochraceoroseus</name>
    <dbReference type="NCBI Taxonomy" id="138278"/>
    <lineage>
        <taxon>Eukaryota</taxon>
        <taxon>Fungi</taxon>
        <taxon>Dikarya</taxon>
        <taxon>Ascomycota</taxon>
        <taxon>Pezizomycotina</taxon>
        <taxon>Eurotiomycetes</taxon>
        <taxon>Eurotiomycetidae</taxon>
        <taxon>Eurotiales</taxon>
        <taxon>Aspergillaceae</taxon>
        <taxon>Aspergillus</taxon>
        <taxon>Aspergillus subgen. Nidulantes</taxon>
    </lineage>
</organism>
<reference evidence="3 4" key="1">
    <citation type="submission" date="2015-02" db="EMBL/GenBank/DDBJ databases">
        <title>Draft Genome Sequences of Two Closely-Related Aflatoxigenic Aspergillus Species Obtained from the Cote d'Ivoire.</title>
        <authorList>
            <person name="Moore G.G."/>
            <person name="Beltz S.B."/>
            <person name="Mack B.M."/>
        </authorList>
    </citation>
    <scope>NUCLEOTIDE SEQUENCE [LARGE SCALE GENOMIC DNA]</scope>
    <source>
        <strain evidence="3 4">SRRC1432</strain>
    </source>
</reference>
<dbReference type="EMBL" id="JYKN01003066">
    <property type="protein sequence ID" value="KKK14150.1"/>
    <property type="molecule type" value="Genomic_DNA"/>
</dbReference>
<dbReference type="Pfam" id="PF02214">
    <property type="entry name" value="BTB_2"/>
    <property type="match status" value="1"/>
</dbReference>
<dbReference type="AlphaFoldDB" id="A0A0F8W8H6"/>
<proteinExistence type="predicted"/>
<evidence type="ECO:0000313" key="3">
    <source>
        <dbReference type="EMBL" id="KKK14150.1"/>
    </source>
</evidence>
<dbReference type="PANTHER" id="PTHR11145">
    <property type="entry name" value="BTB/POZ DOMAIN-CONTAINING ADAPTER FOR CUL3-MEDIATED RHOA DEGRADATION PROTEIN FAMILY MEMBER"/>
    <property type="match status" value="1"/>
</dbReference>
<keyword evidence="4" id="KW-1185">Reference proteome</keyword>
<protein>
    <recommendedName>
        <fullName evidence="2">BTB domain-containing protein</fullName>
    </recommendedName>
</protein>
<comment type="caution">
    <text evidence="3">The sequence shown here is derived from an EMBL/GenBank/DDBJ whole genome shotgun (WGS) entry which is preliminary data.</text>
</comment>
<dbReference type="SUPFAM" id="SSF54695">
    <property type="entry name" value="POZ domain"/>
    <property type="match status" value="1"/>
</dbReference>
<dbReference type="InterPro" id="IPR000210">
    <property type="entry name" value="BTB/POZ_dom"/>
</dbReference>
<dbReference type="PROSITE" id="PS50097">
    <property type="entry name" value="BTB"/>
    <property type="match status" value="1"/>
</dbReference>
<dbReference type="SMART" id="SM00225">
    <property type="entry name" value="BTB"/>
    <property type="match status" value="1"/>
</dbReference>
<dbReference type="InterPro" id="IPR011333">
    <property type="entry name" value="SKP1/BTB/POZ_sf"/>
</dbReference>
<dbReference type="InterPro" id="IPR045068">
    <property type="entry name" value="BACURD1-3"/>
</dbReference>
<dbReference type="Gene3D" id="3.30.710.10">
    <property type="entry name" value="Potassium Channel Kv1.1, Chain A"/>
    <property type="match status" value="1"/>
</dbReference>
<accession>A0A0F8W8H6</accession>
<evidence type="ECO:0000313" key="4">
    <source>
        <dbReference type="Proteomes" id="UP000034947"/>
    </source>
</evidence>
<dbReference type="VEuPathDB" id="FungiDB:P175DRAFT_0504127"/>
<name>A0A0F8W8H6_9EURO</name>
<dbReference type="InterPro" id="IPR003131">
    <property type="entry name" value="T1-type_BTB"/>
</dbReference>
<feature type="domain" description="BTB" evidence="2">
    <location>
        <begin position="76"/>
        <end position="143"/>
    </location>
</feature>
<sequence length="280" mass="30909">MSSASRLRTTLAIIWPGIQRSRSVACRVRISLEQQTSRTAQHLPTCPVKTAPGPAPAPAPAASRSRSPSQPQPQPRPITLQVGERQFTTTHETLTAESDFFACLLSARWAGGSGGSPYFIDADPALFEHILRYLRRGVLPVFYDMARGHDHARYLALLEEARYFQIARLQTWLENRQYVHALRVECGLRVVPDACAAASTASTTLPSDTAVEYHAAWGAKHVYVCPRGIAVHRGDPGACGRRCMNALGDSEAVYDEEPTVRLLEVEKRVVFDMRACRAGR</sequence>
<dbReference type="PANTHER" id="PTHR11145:SF8">
    <property type="entry name" value="RE57120P"/>
    <property type="match status" value="1"/>
</dbReference>
<dbReference type="OrthoDB" id="2414723at2759"/>
<evidence type="ECO:0000256" key="1">
    <source>
        <dbReference type="SAM" id="MobiDB-lite"/>
    </source>
</evidence>